<proteinExistence type="predicted"/>
<name>A0A835UA98_VANPL</name>
<keyword evidence="2" id="KW-1185">Reference proteome</keyword>
<organism evidence="1 2">
    <name type="scientific">Vanilla planifolia</name>
    <name type="common">Vanilla</name>
    <dbReference type="NCBI Taxonomy" id="51239"/>
    <lineage>
        <taxon>Eukaryota</taxon>
        <taxon>Viridiplantae</taxon>
        <taxon>Streptophyta</taxon>
        <taxon>Embryophyta</taxon>
        <taxon>Tracheophyta</taxon>
        <taxon>Spermatophyta</taxon>
        <taxon>Magnoliopsida</taxon>
        <taxon>Liliopsida</taxon>
        <taxon>Asparagales</taxon>
        <taxon>Orchidaceae</taxon>
        <taxon>Vanilloideae</taxon>
        <taxon>Vanilleae</taxon>
        <taxon>Vanilla</taxon>
    </lineage>
</organism>
<gene>
    <name evidence="1" type="ORF">HPP92_026201</name>
</gene>
<reference evidence="1 2" key="1">
    <citation type="journal article" date="2020" name="Nat. Food">
        <title>A phased Vanilla planifolia genome enables genetic improvement of flavour and production.</title>
        <authorList>
            <person name="Hasing T."/>
            <person name="Tang H."/>
            <person name="Brym M."/>
            <person name="Khazi F."/>
            <person name="Huang T."/>
            <person name="Chambers A.H."/>
        </authorList>
    </citation>
    <scope>NUCLEOTIDE SEQUENCE [LARGE SCALE GENOMIC DNA]</scope>
    <source>
        <tissue evidence="1">Leaf</tissue>
    </source>
</reference>
<comment type="caution">
    <text evidence="1">The sequence shown here is derived from an EMBL/GenBank/DDBJ whole genome shotgun (WGS) entry which is preliminary data.</text>
</comment>
<dbReference type="EMBL" id="JADCNL010000036">
    <property type="protein sequence ID" value="KAG0451976.1"/>
    <property type="molecule type" value="Genomic_DNA"/>
</dbReference>
<dbReference type="OrthoDB" id="1284989at2759"/>
<protein>
    <submittedName>
        <fullName evidence="1">Uncharacterized protein</fullName>
    </submittedName>
</protein>
<evidence type="ECO:0000313" key="1">
    <source>
        <dbReference type="EMBL" id="KAG0451976.1"/>
    </source>
</evidence>
<dbReference type="Proteomes" id="UP000636800">
    <property type="component" value="Unassembled WGS sequence"/>
</dbReference>
<sequence length="90" mass="9733">MTLATDPLESSEPNCGPLKRHLVVIRSTKPANSILAQLKALITPSSSCLSSKTVVALNFHCPHPFHAFIILVISYQTHVSSSSDANIEIH</sequence>
<accession>A0A835UA98</accession>
<dbReference type="AlphaFoldDB" id="A0A835UA98"/>
<evidence type="ECO:0000313" key="2">
    <source>
        <dbReference type="Proteomes" id="UP000636800"/>
    </source>
</evidence>